<protein>
    <submittedName>
        <fullName evidence="1">Uncharacterized protein</fullName>
    </submittedName>
</protein>
<feature type="non-terminal residue" evidence="1">
    <location>
        <position position="1"/>
    </location>
</feature>
<proteinExistence type="predicted"/>
<comment type="caution">
    <text evidence="1">The sequence shown here is derived from an EMBL/GenBank/DDBJ whole genome shotgun (WGS) entry which is preliminary data.</text>
</comment>
<reference evidence="1" key="1">
    <citation type="journal article" date="2014" name="Front. Microbiol.">
        <title>High frequency of phylogenetically diverse reductive dehalogenase-homologous genes in deep subseafloor sedimentary metagenomes.</title>
        <authorList>
            <person name="Kawai M."/>
            <person name="Futagami T."/>
            <person name="Toyoda A."/>
            <person name="Takaki Y."/>
            <person name="Nishi S."/>
            <person name="Hori S."/>
            <person name="Arai W."/>
            <person name="Tsubouchi T."/>
            <person name="Morono Y."/>
            <person name="Uchiyama I."/>
            <person name="Ito T."/>
            <person name="Fujiyama A."/>
            <person name="Inagaki F."/>
            <person name="Takami H."/>
        </authorList>
    </citation>
    <scope>NUCLEOTIDE SEQUENCE</scope>
    <source>
        <strain evidence="1">Expedition CK06-06</strain>
    </source>
</reference>
<dbReference type="EMBL" id="BARS01037894">
    <property type="protein sequence ID" value="GAG16522.1"/>
    <property type="molecule type" value="Genomic_DNA"/>
</dbReference>
<accession>X0VZL8</accession>
<name>X0VZL8_9ZZZZ</name>
<evidence type="ECO:0000313" key="1">
    <source>
        <dbReference type="EMBL" id="GAG16522.1"/>
    </source>
</evidence>
<gene>
    <name evidence="1" type="ORF">S01H1_58052</name>
</gene>
<organism evidence="1">
    <name type="scientific">marine sediment metagenome</name>
    <dbReference type="NCBI Taxonomy" id="412755"/>
    <lineage>
        <taxon>unclassified sequences</taxon>
        <taxon>metagenomes</taxon>
        <taxon>ecological metagenomes</taxon>
    </lineage>
</organism>
<sequence>GKVEVTEVGPWLWIKARFIYEGTTHDRTSGVSGDPYQGHLSFDWVGPLETAPKKASSFDDLEEWAHVKTKYTREYTDVGMWGEQSGSWVDDLQEDGTVMVRKSKGAFRDVTPESMTEVEEIKLEK</sequence>
<dbReference type="AlphaFoldDB" id="X0VZL8"/>